<feature type="transmembrane region" description="Helical" evidence="1">
    <location>
        <begin position="227"/>
        <end position="248"/>
    </location>
</feature>
<dbReference type="AlphaFoldDB" id="A0A6V7HGW4"/>
<reference evidence="2" key="1">
    <citation type="submission" date="2020-07" db="EMBL/GenBank/DDBJ databases">
        <authorList>
            <person name="Nazaruddin N."/>
        </authorList>
    </citation>
    <scope>NUCLEOTIDE SEQUENCE</scope>
</reference>
<dbReference type="EMBL" id="CAJDYZ010010438">
    <property type="protein sequence ID" value="CAD1478029.1"/>
    <property type="molecule type" value="Genomic_DNA"/>
</dbReference>
<keyword evidence="1" id="KW-0472">Membrane</keyword>
<evidence type="ECO:0000313" key="2">
    <source>
        <dbReference type="EMBL" id="CAD1478029.1"/>
    </source>
</evidence>
<dbReference type="OrthoDB" id="8191652at2759"/>
<dbReference type="InterPro" id="IPR027417">
    <property type="entry name" value="P-loop_NTPase"/>
</dbReference>
<sequence length="469" mass="53533">MFDSRLHCTYSFEIYKYIGMEKHFASLKLFDSDTDWEIAETINYSQTPSSHQICVKQICERETQPNLVKQYSCEQIFNEHTTARQIKTLESVQTDNKISNEYQIKTESYFDSFTSPNKQCISSNILQASKFVSNKFNEILLDETKNVNPTNESEFSLHCSVANANTINKVDHFSSAQFRNPKKTMTETKTSGDAKIVNKKTYQEIKNKFRPLVLKNKISPKKKGNMCYYFMFSCSTLCLFPIILAMLLNLNIPTACNRATFFSNATQELQQKIHGQENAISNIISHVNQDVFYLKVLCLIGGTGVGKSYTANIIIKHFPVKEEILIYDTLLHYSTNRNILDSFDSYQLIIMENLKLRNLDIFSNMIDVLNKKKDKCITVIAIFNIEEVNNNLERTINLIQSISSINEVLANKKVDSLIVPYQPLNEETLQTCIIEAATISNLTLTSNQINEIKQNLLLSASGCKGAYAK</sequence>
<accession>A0A6V7HGW4</accession>
<gene>
    <name evidence="2" type="ORF">MHI_LOCUS770847</name>
</gene>
<evidence type="ECO:0000313" key="3">
    <source>
        <dbReference type="Proteomes" id="UP000752696"/>
    </source>
</evidence>
<protein>
    <submittedName>
        <fullName evidence="2">Uncharacterized protein</fullName>
    </submittedName>
</protein>
<dbReference type="Proteomes" id="UP000752696">
    <property type="component" value="Unassembled WGS sequence"/>
</dbReference>
<dbReference type="SUPFAM" id="SSF52540">
    <property type="entry name" value="P-loop containing nucleoside triphosphate hydrolases"/>
    <property type="match status" value="1"/>
</dbReference>
<proteinExistence type="predicted"/>
<feature type="non-terminal residue" evidence="2">
    <location>
        <position position="469"/>
    </location>
</feature>
<keyword evidence="1" id="KW-1133">Transmembrane helix</keyword>
<dbReference type="Gene3D" id="3.40.50.300">
    <property type="entry name" value="P-loop containing nucleotide triphosphate hydrolases"/>
    <property type="match status" value="1"/>
</dbReference>
<keyword evidence="3" id="KW-1185">Reference proteome</keyword>
<evidence type="ECO:0000256" key="1">
    <source>
        <dbReference type="SAM" id="Phobius"/>
    </source>
</evidence>
<comment type="caution">
    <text evidence="2">The sequence shown here is derived from an EMBL/GenBank/DDBJ whole genome shotgun (WGS) entry which is preliminary data.</text>
</comment>
<keyword evidence="1" id="KW-0812">Transmembrane</keyword>
<name>A0A6V7HGW4_9HYME</name>
<organism evidence="2 3">
    <name type="scientific">Heterotrigona itama</name>
    <dbReference type="NCBI Taxonomy" id="395501"/>
    <lineage>
        <taxon>Eukaryota</taxon>
        <taxon>Metazoa</taxon>
        <taxon>Ecdysozoa</taxon>
        <taxon>Arthropoda</taxon>
        <taxon>Hexapoda</taxon>
        <taxon>Insecta</taxon>
        <taxon>Pterygota</taxon>
        <taxon>Neoptera</taxon>
        <taxon>Endopterygota</taxon>
        <taxon>Hymenoptera</taxon>
        <taxon>Apocrita</taxon>
        <taxon>Aculeata</taxon>
        <taxon>Apoidea</taxon>
        <taxon>Anthophila</taxon>
        <taxon>Apidae</taxon>
        <taxon>Heterotrigona</taxon>
    </lineage>
</organism>